<evidence type="ECO:0000313" key="2">
    <source>
        <dbReference type="EMBL" id="MQS38848.1"/>
    </source>
</evidence>
<dbReference type="Proteomes" id="UP000460558">
    <property type="component" value="Unassembled WGS sequence"/>
</dbReference>
<evidence type="ECO:0000256" key="1">
    <source>
        <dbReference type="SAM" id="SignalP"/>
    </source>
</evidence>
<reference evidence="2 3" key="1">
    <citation type="submission" date="2019-06" db="EMBL/GenBank/DDBJ databases">
        <title>Comparative genomics and metabolomics analyses of clavulanic acid producing Streptomyces species provides insight into specialized metabolism and evolution of beta-lactam biosynthetic gene clusters.</title>
        <authorList>
            <person name="Moore M.A."/>
            <person name="Cruz-Morales P."/>
            <person name="Barona Gomez F."/>
            <person name="Kapil T."/>
        </authorList>
    </citation>
    <scope>NUCLEOTIDE SEQUENCE [LARGE SCALE GENOMIC DNA]</scope>
    <source>
        <strain evidence="2 3">T-272</strain>
    </source>
</reference>
<feature type="signal peptide" evidence="1">
    <location>
        <begin position="1"/>
        <end position="28"/>
    </location>
</feature>
<gene>
    <name evidence="2" type="ORF">FFZ77_25645</name>
</gene>
<keyword evidence="1" id="KW-0732">Signal</keyword>
<sequence length="197" mass="21066">MRFSHTSPRKLSAAAATLALLSGGIAFAAPSSAAPAAAAPAKAAAGPEQCTQNDRVMDLPGDKPDTWVHVDTCVQLHNPAQAPAWVSGRSPVNWQILVDQVIDRSKRFTSFKVTTRLESRPSATGADTVQSTRTCDFTANLNADWAHSTSLNCHAIPVDNPVDTILWWSTDSTVVYDLEGDTQGPITWELTGSPQQV</sequence>
<organism evidence="2 3">
    <name type="scientific">Streptomyces katsurahamanus</name>
    <dbReference type="NCBI Taxonomy" id="2577098"/>
    <lineage>
        <taxon>Bacteria</taxon>
        <taxon>Bacillati</taxon>
        <taxon>Actinomycetota</taxon>
        <taxon>Actinomycetes</taxon>
        <taxon>Kitasatosporales</taxon>
        <taxon>Streptomycetaceae</taxon>
        <taxon>Streptomyces</taxon>
    </lineage>
</organism>
<accession>A0ABW9P053</accession>
<keyword evidence="3" id="KW-1185">Reference proteome</keyword>
<dbReference type="RefSeq" id="WP_153486204.1">
    <property type="nucleotide sequence ID" value="NZ_VDEQ01000294.1"/>
</dbReference>
<proteinExistence type="predicted"/>
<feature type="chain" id="PRO_5046638792" description="Secreted protein" evidence="1">
    <location>
        <begin position="29"/>
        <end position="197"/>
    </location>
</feature>
<evidence type="ECO:0000313" key="3">
    <source>
        <dbReference type="Proteomes" id="UP000460558"/>
    </source>
</evidence>
<name>A0ABW9P053_9ACTN</name>
<evidence type="ECO:0008006" key="4">
    <source>
        <dbReference type="Google" id="ProtNLM"/>
    </source>
</evidence>
<comment type="caution">
    <text evidence="2">The sequence shown here is derived from an EMBL/GenBank/DDBJ whole genome shotgun (WGS) entry which is preliminary data.</text>
</comment>
<dbReference type="EMBL" id="VDEQ01000294">
    <property type="protein sequence ID" value="MQS38848.1"/>
    <property type="molecule type" value="Genomic_DNA"/>
</dbReference>
<protein>
    <recommendedName>
        <fullName evidence="4">Secreted protein</fullName>
    </recommendedName>
</protein>